<dbReference type="STRING" id="869279.SE15_06305"/>
<dbReference type="CDD" id="cd03801">
    <property type="entry name" value="GT4_PimA-like"/>
    <property type="match status" value="1"/>
</dbReference>
<organism evidence="2 3">
    <name type="scientific">Thermanaerothrix daxensis</name>
    <dbReference type="NCBI Taxonomy" id="869279"/>
    <lineage>
        <taxon>Bacteria</taxon>
        <taxon>Bacillati</taxon>
        <taxon>Chloroflexota</taxon>
        <taxon>Anaerolineae</taxon>
        <taxon>Anaerolineales</taxon>
        <taxon>Anaerolineaceae</taxon>
        <taxon>Thermanaerothrix</taxon>
    </lineage>
</organism>
<name>A0A0P6Y5E9_9CHLR</name>
<dbReference type="Gene3D" id="3.40.50.2000">
    <property type="entry name" value="Glycogen Phosphorylase B"/>
    <property type="match status" value="1"/>
</dbReference>
<evidence type="ECO:0000313" key="3">
    <source>
        <dbReference type="Proteomes" id="UP000050544"/>
    </source>
</evidence>
<dbReference type="EMBL" id="LGKO01000002">
    <property type="protein sequence ID" value="KPL84654.1"/>
    <property type="molecule type" value="Genomic_DNA"/>
</dbReference>
<sequence length="355" mass="41648">MRGLNQRGIRPTVLWDVPPNPQLLERQRCQADFEAIRFAIPTPWIDHLPNTLRYVAWIFNTMRYDGMKHRYQFAYIFHNGFLLPANMPHVRYLSGPPLLPQLENPPRGMRGFPARLFQAGYRHILARRWPAYEFHRQDNYVINSHYTAQLFYEAHGVRLPVVYPPIDLHGRSYVRGDWSQRDSVVFFSRIVDYKRPEMILRLAKTYPKWRYLIMGGVPPHRRPYLRALMSQAREMGVAQNVTFLPNPSDLQVREVLARTRFYVFPAVNEHFGMTTVEAIASGTIPFVHDSGGQREIVPMDHLRFSDETFLERFGQIESMPEETLEDLREGMREYINQFSEEVSVGKLLAYMDAMG</sequence>
<evidence type="ECO:0000313" key="2">
    <source>
        <dbReference type="EMBL" id="KPL84654.1"/>
    </source>
</evidence>
<dbReference type="AlphaFoldDB" id="A0A0P6Y5E9"/>
<proteinExistence type="predicted"/>
<dbReference type="SUPFAM" id="SSF53756">
    <property type="entry name" value="UDP-Glycosyltransferase/glycogen phosphorylase"/>
    <property type="match status" value="1"/>
</dbReference>
<evidence type="ECO:0000259" key="1">
    <source>
        <dbReference type="Pfam" id="PF00534"/>
    </source>
</evidence>
<dbReference type="InterPro" id="IPR001296">
    <property type="entry name" value="Glyco_trans_1"/>
</dbReference>
<keyword evidence="3" id="KW-1185">Reference proteome</keyword>
<accession>A0A0P6Y5E9</accession>
<dbReference type="PANTHER" id="PTHR12526:SF584">
    <property type="entry name" value="GLYCOSYLTRANSFERASE"/>
    <property type="match status" value="1"/>
</dbReference>
<gene>
    <name evidence="2" type="ORF">SE15_06305</name>
</gene>
<dbReference type="PANTHER" id="PTHR12526">
    <property type="entry name" value="GLYCOSYLTRANSFERASE"/>
    <property type="match status" value="1"/>
</dbReference>
<protein>
    <recommendedName>
        <fullName evidence="1">Glycosyl transferase family 1 domain-containing protein</fullName>
    </recommendedName>
</protein>
<feature type="domain" description="Glycosyl transferase family 1" evidence="1">
    <location>
        <begin position="183"/>
        <end position="301"/>
    </location>
</feature>
<reference evidence="2 3" key="1">
    <citation type="submission" date="2015-07" db="EMBL/GenBank/DDBJ databases">
        <title>Whole genome sequence of Thermanaerothrix daxensis DSM 23592.</title>
        <authorList>
            <person name="Hemp J."/>
            <person name="Ward L.M."/>
            <person name="Pace L.A."/>
            <person name="Fischer W.W."/>
        </authorList>
    </citation>
    <scope>NUCLEOTIDE SEQUENCE [LARGE SCALE GENOMIC DNA]</scope>
    <source>
        <strain evidence="2 3">GNS-1</strain>
    </source>
</reference>
<comment type="caution">
    <text evidence="2">The sequence shown here is derived from an EMBL/GenBank/DDBJ whole genome shotgun (WGS) entry which is preliminary data.</text>
</comment>
<dbReference type="GO" id="GO:0016757">
    <property type="term" value="F:glycosyltransferase activity"/>
    <property type="evidence" value="ECO:0007669"/>
    <property type="project" value="InterPro"/>
</dbReference>
<dbReference type="Pfam" id="PF00534">
    <property type="entry name" value="Glycos_transf_1"/>
    <property type="match status" value="1"/>
</dbReference>
<dbReference type="Proteomes" id="UP000050544">
    <property type="component" value="Unassembled WGS sequence"/>
</dbReference>